<dbReference type="RefSeq" id="WP_144844118.1">
    <property type="nucleotide sequence ID" value="NZ_VNJI01000004.1"/>
</dbReference>
<evidence type="ECO:0000313" key="9">
    <source>
        <dbReference type="EMBL" id="TVY11218.1"/>
    </source>
</evidence>
<feature type="transmembrane region" description="Helical" evidence="8">
    <location>
        <begin position="160"/>
        <end position="179"/>
    </location>
</feature>
<comment type="subcellular location">
    <subcellularLocation>
        <location evidence="1">Cell membrane</location>
        <topology evidence="1">Multi-pass membrane protein</topology>
    </subcellularLocation>
</comment>
<keyword evidence="3" id="KW-1003">Cell membrane</keyword>
<dbReference type="InterPro" id="IPR005744">
    <property type="entry name" value="Hy-lIII"/>
</dbReference>
<dbReference type="OrthoDB" id="9813689at2"/>
<evidence type="ECO:0000256" key="4">
    <source>
        <dbReference type="ARBA" id="ARBA00022692"/>
    </source>
</evidence>
<comment type="similarity">
    <text evidence="2">Belongs to the UPF0073 (Hly-III) family.</text>
</comment>
<accession>A0A559KGL0</accession>
<evidence type="ECO:0000256" key="6">
    <source>
        <dbReference type="ARBA" id="ARBA00023136"/>
    </source>
</evidence>
<dbReference type="GO" id="GO:0046872">
    <property type="term" value="F:metal ion binding"/>
    <property type="evidence" value="ECO:0007669"/>
    <property type="project" value="UniProtKB-KW"/>
</dbReference>
<feature type="transmembrane region" description="Helical" evidence="8">
    <location>
        <begin position="12"/>
        <end position="31"/>
    </location>
</feature>
<gene>
    <name evidence="9" type="ORF">FPZ49_04340</name>
</gene>
<feature type="transmembrane region" description="Helical" evidence="8">
    <location>
        <begin position="191"/>
        <end position="208"/>
    </location>
</feature>
<feature type="binding site" evidence="7">
    <location>
        <position position="186"/>
    </location>
    <ligand>
        <name>Zn(2+)</name>
        <dbReference type="ChEBI" id="CHEBI:29105"/>
    </ligand>
</feature>
<name>A0A559KGL0_9BACL</name>
<dbReference type="PANTHER" id="PTHR20855">
    <property type="entry name" value="ADIPOR/PROGESTIN RECEPTOR-RELATED"/>
    <property type="match status" value="1"/>
</dbReference>
<sequence length="213" mass="24153">MTASSWKEERANAISHGIGALLSVAAFVFLLKHSLKDGGIWHIVSFSIFGLSLILLYACSTLLHSAREERWIDLFELMDHAAIFILIAGTYTPFLLVTLRGPFGWSMLGIVWGLALVGVIYKLFYVKSHQLMSTLFYILMGWLILVALGPLKQQLPAPGMFWLLLGGVLYTFGTIFYLWRRIPYSHAIWHTFVLCGSVCHFTAVYFYVLPWRG</sequence>
<reference evidence="9 10" key="1">
    <citation type="submission" date="2019-07" db="EMBL/GenBank/DDBJ databases">
        <authorList>
            <person name="Kim J."/>
        </authorList>
    </citation>
    <scope>NUCLEOTIDE SEQUENCE [LARGE SCALE GENOMIC DNA]</scope>
    <source>
        <strain evidence="9 10">JC52</strain>
    </source>
</reference>
<feature type="transmembrane region" description="Helical" evidence="8">
    <location>
        <begin position="103"/>
        <end position="124"/>
    </location>
</feature>
<dbReference type="EMBL" id="VNJI01000004">
    <property type="protein sequence ID" value="TVY11218.1"/>
    <property type="molecule type" value="Genomic_DNA"/>
</dbReference>
<feature type="transmembrane region" description="Helical" evidence="8">
    <location>
        <begin position="77"/>
        <end position="97"/>
    </location>
</feature>
<feature type="binding site" evidence="7">
    <location>
        <position position="190"/>
    </location>
    <ligand>
        <name>Zn(2+)</name>
        <dbReference type="ChEBI" id="CHEBI:29105"/>
    </ligand>
</feature>
<evidence type="ECO:0000256" key="7">
    <source>
        <dbReference type="PIRSR" id="PIRSR604254-1"/>
    </source>
</evidence>
<evidence type="ECO:0000256" key="1">
    <source>
        <dbReference type="ARBA" id="ARBA00004651"/>
    </source>
</evidence>
<keyword evidence="7" id="KW-0862">Zinc</keyword>
<feature type="binding site" evidence="7">
    <location>
        <position position="64"/>
    </location>
    <ligand>
        <name>Zn(2+)</name>
        <dbReference type="ChEBI" id="CHEBI:29105"/>
    </ligand>
</feature>
<dbReference type="Pfam" id="PF03006">
    <property type="entry name" value="HlyIII"/>
    <property type="match status" value="1"/>
</dbReference>
<comment type="caution">
    <text evidence="9">The sequence shown here is derived from an EMBL/GenBank/DDBJ whole genome shotgun (WGS) entry which is preliminary data.</text>
</comment>
<evidence type="ECO:0000313" key="10">
    <source>
        <dbReference type="Proteomes" id="UP000317036"/>
    </source>
</evidence>
<keyword evidence="4 8" id="KW-0812">Transmembrane</keyword>
<feature type="transmembrane region" description="Helical" evidence="8">
    <location>
        <begin position="43"/>
        <end position="65"/>
    </location>
</feature>
<feature type="transmembrane region" description="Helical" evidence="8">
    <location>
        <begin position="131"/>
        <end position="148"/>
    </location>
</feature>
<evidence type="ECO:0000256" key="8">
    <source>
        <dbReference type="SAM" id="Phobius"/>
    </source>
</evidence>
<dbReference type="PANTHER" id="PTHR20855:SF3">
    <property type="entry name" value="LD03007P"/>
    <property type="match status" value="1"/>
</dbReference>
<protein>
    <submittedName>
        <fullName evidence="9">Hemolysin III family protein</fullName>
    </submittedName>
</protein>
<dbReference type="GO" id="GO:0005886">
    <property type="term" value="C:plasma membrane"/>
    <property type="evidence" value="ECO:0007669"/>
    <property type="project" value="UniProtKB-SubCell"/>
</dbReference>
<keyword evidence="7" id="KW-0479">Metal-binding</keyword>
<organism evidence="9 10">
    <name type="scientific">Paenibacillus cremeus</name>
    <dbReference type="NCBI Taxonomy" id="2163881"/>
    <lineage>
        <taxon>Bacteria</taxon>
        <taxon>Bacillati</taxon>
        <taxon>Bacillota</taxon>
        <taxon>Bacilli</taxon>
        <taxon>Bacillales</taxon>
        <taxon>Paenibacillaceae</taxon>
        <taxon>Paenibacillus</taxon>
    </lineage>
</organism>
<evidence type="ECO:0000256" key="5">
    <source>
        <dbReference type="ARBA" id="ARBA00022989"/>
    </source>
</evidence>
<evidence type="ECO:0000256" key="3">
    <source>
        <dbReference type="ARBA" id="ARBA00022475"/>
    </source>
</evidence>
<evidence type="ECO:0000256" key="2">
    <source>
        <dbReference type="ARBA" id="ARBA00008488"/>
    </source>
</evidence>
<keyword evidence="5 8" id="KW-1133">Transmembrane helix</keyword>
<dbReference type="Proteomes" id="UP000317036">
    <property type="component" value="Unassembled WGS sequence"/>
</dbReference>
<keyword evidence="6 8" id="KW-0472">Membrane</keyword>
<proteinExistence type="inferred from homology"/>
<dbReference type="AlphaFoldDB" id="A0A559KGL0"/>
<dbReference type="NCBIfam" id="TIGR01065">
    <property type="entry name" value="hlyIII"/>
    <property type="match status" value="1"/>
</dbReference>
<dbReference type="GO" id="GO:0140911">
    <property type="term" value="F:pore-forming activity"/>
    <property type="evidence" value="ECO:0007669"/>
    <property type="project" value="InterPro"/>
</dbReference>
<keyword evidence="10" id="KW-1185">Reference proteome</keyword>
<dbReference type="InterPro" id="IPR004254">
    <property type="entry name" value="AdipoR/HlyIII-related"/>
</dbReference>